<dbReference type="AlphaFoldDB" id="A0A517R717"/>
<reference evidence="1 2" key="1">
    <citation type="submission" date="2019-02" db="EMBL/GenBank/DDBJ databases">
        <title>Deep-cultivation of Planctomycetes and their phenomic and genomic characterization uncovers novel biology.</title>
        <authorList>
            <person name="Wiegand S."/>
            <person name="Jogler M."/>
            <person name="Boedeker C."/>
            <person name="Pinto D."/>
            <person name="Vollmers J."/>
            <person name="Rivas-Marin E."/>
            <person name="Kohn T."/>
            <person name="Peeters S.H."/>
            <person name="Heuer A."/>
            <person name="Rast P."/>
            <person name="Oberbeckmann S."/>
            <person name="Bunk B."/>
            <person name="Jeske O."/>
            <person name="Meyerdierks A."/>
            <person name="Storesund J.E."/>
            <person name="Kallscheuer N."/>
            <person name="Luecker S."/>
            <person name="Lage O.M."/>
            <person name="Pohl T."/>
            <person name="Merkel B.J."/>
            <person name="Hornburger P."/>
            <person name="Mueller R.-W."/>
            <person name="Bruemmer F."/>
            <person name="Labrenz M."/>
            <person name="Spormann A.M."/>
            <person name="Op den Camp H."/>
            <person name="Overmann J."/>
            <person name="Amann R."/>
            <person name="Jetten M.S.M."/>
            <person name="Mascher T."/>
            <person name="Medema M.H."/>
            <person name="Devos D.P."/>
            <person name="Kaster A.-K."/>
            <person name="Ovreas L."/>
            <person name="Rohde M."/>
            <person name="Galperin M.Y."/>
            <person name="Jogler C."/>
        </authorList>
    </citation>
    <scope>NUCLEOTIDE SEQUENCE [LARGE SCALE GENOMIC DNA]</scope>
    <source>
        <strain evidence="1 2">Pan189</strain>
    </source>
</reference>
<evidence type="ECO:0000313" key="1">
    <source>
        <dbReference type="EMBL" id="QDT39670.1"/>
    </source>
</evidence>
<dbReference type="EMBL" id="CP036268">
    <property type="protein sequence ID" value="QDT39670.1"/>
    <property type="molecule type" value="Genomic_DNA"/>
</dbReference>
<name>A0A517R717_9PLAN</name>
<proteinExistence type="predicted"/>
<dbReference type="Proteomes" id="UP000317318">
    <property type="component" value="Chromosome"/>
</dbReference>
<gene>
    <name evidence="1" type="ORF">Pan189_40790</name>
</gene>
<evidence type="ECO:0000313" key="2">
    <source>
        <dbReference type="Proteomes" id="UP000317318"/>
    </source>
</evidence>
<sequence length="178" mass="20357">MLPVLYQFGLLDPWPAWAVYATPPRSVLYFRAEVASTEFDEWRVSHVESSLATQVNSDESIIAELTFFDGFGYTSGGWHSHVEYWSIEPEIWARRRLAISVVPARRVLIGACMDAALRMRKISAESCLIRYGPPHESIYISAVKTDRELRSTLFTEELYLNGIARRRSSVLASQNRVR</sequence>
<keyword evidence="2" id="KW-1185">Reference proteome</keyword>
<accession>A0A517R717</accession>
<organism evidence="1 2">
    <name type="scientific">Stratiformator vulcanicus</name>
    <dbReference type="NCBI Taxonomy" id="2527980"/>
    <lineage>
        <taxon>Bacteria</taxon>
        <taxon>Pseudomonadati</taxon>
        <taxon>Planctomycetota</taxon>
        <taxon>Planctomycetia</taxon>
        <taxon>Planctomycetales</taxon>
        <taxon>Planctomycetaceae</taxon>
        <taxon>Stratiformator</taxon>
    </lineage>
</organism>
<protein>
    <submittedName>
        <fullName evidence="1">Uncharacterized protein</fullName>
    </submittedName>
</protein>
<dbReference type="KEGG" id="svp:Pan189_40790"/>